<dbReference type="EMBL" id="KE124021">
    <property type="protein sequence ID" value="EPB85075.1"/>
    <property type="molecule type" value="Genomic_DNA"/>
</dbReference>
<keyword evidence="2" id="KW-1185">Reference proteome</keyword>
<proteinExistence type="predicted"/>
<accession>S2JZ25</accession>
<dbReference type="Proteomes" id="UP000014254">
    <property type="component" value="Unassembled WGS sequence"/>
</dbReference>
<reference evidence="2" key="1">
    <citation type="submission" date="2013-05" db="EMBL/GenBank/DDBJ databases">
        <title>The Genome sequence of Mucor circinelloides f. circinelloides 1006PhL.</title>
        <authorList>
            <consortium name="The Broad Institute Genomics Platform"/>
            <person name="Cuomo C."/>
            <person name="Earl A."/>
            <person name="Findley K."/>
            <person name="Lee S.C."/>
            <person name="Walker B."/>
            <person name="Young S."/>
            <person name="Zeng Q."/>
            <person name="Gargeya S."/>
            <person name="Fitzgerald M."/>
            <person name="Haas B."/>
            <person name="Abouelleil A."/>
            <person name="Allen A.W."/>
            <person name="Alvarado L."/>
            <person name="Arachchi H.M."/>
            <person name="Berlin A.M."/>
            <person name="Chapman S.B."/>
            <person name="Gainer-Dewar J."/>
            <person name="Goldberg J."/>
            <person name="Griggs A."/>
            <person name="Gujja S."/>
            <person name="Hansen M."/>
            <person name="Howarth C."/>
            <person name="Imamovic A."/>
            <person name="Ireland A."/>
            <person name="Larimer J."/>
            <person name="McCowan C."/>
            <person name="Murphy C."/>
            <person name="Pearson M."/>
            <person name="Poon T.W."/>
            <person name="Priest M."/>
            <person name="Roberts A."/>
            <person name="Saif S."/>
            <person name="Shea T."/>
            <person name="Sisk P."/>
            <person name="Sykes S."/>
            <person name="Wortman J."/>
            <person name="Nusbaum C."/>
            <person name="Birren B."/>
        </authorList>
    </citation>
    <scope>NUCLEOTIDE SEQUENCE [LARGE SCALE GENOMIC DNA]</scope>
    <source>
        <strain evidence="2">1006PhL</strain>
    </source>
</reference>
<gene>
    <name evidence="1" type="ORF">HMPREF1544_08127</name>
</gene>
<sequence length="105" mass="11793">MENTTSSLDIDHFVQTENILLGRHQEFYNDKKNDPELSPKKIEKGAQLTADNNTRALVNAFILLSNTMPETKSEAAECNRQVEALISQNQQTLTQINKASTSLML</sequence>
<dbReference type="VEuPathDB" id="FungiDB:HMPREF1544_08127"/>
<dbReference type="InParanoid" id="S2JZ25"/>
<protein>
    <submittedName>
        <fullName evidence="1">Uncharacterized protein</fullName>
    </submittedName>
</protein>
<dbReference type="AlphaFoldDB" id="S2JZ25"/>
<dbReference type="OrthoDB" id="2247533at2759"/>
<evidence type="ECO:0000313" key="1">
    <source>
        <dbReference type="EMBL" id="EPB85075.1"/>
    </source>
</evidence>
<organism evidence="1 2">
    <name type="scientific">Mucor circinelloides f. circinelloides (strain 1006PhL)</name>
    <name type="common">Mucormycosis agent</name>
    <name type="synonym">Calyptromyces circinelloides</name>
    <dbReference type="NCBI Taxonomy" id="1220926"/>
    <lineage>
        <taxon>Eukaryota</taxon>
        <taxon>Fungi</taxon>
        <taxon>Fungi incertae sedis</taxon>
        <taxon>Mucoromycota</taxon>
        <taxon>Mucoromycotina</taxon>
        <taxon>Mucoromycetes</taxon>
        <taxon>Mucorales</taxon>
        <taxon>Mucorineae</taxon>
        <taxon>Mucoraceae</taxon>
        <taxon>Mucor</taxon>
    </lineage>
</organism>
<name>S2JZ25_MUCC1</name>
<evidence type="ECO:0000313" key="2">
    <source>
        <dbReference type="Proteomes" id="UP000014254"/>
    </source>
</evidence>
<dbReference type="OMA" id="HNSEFSP"/>